<proteinExistence type="predicted"/>
<sequence>MKLGLLVVLAVAASVPSLSEGRIVSKCELKEKLDRAITLPRKLQKYKENILATALPGTAMTATNASITSKPANTTNEPTTTIPTTVLPGTATNASITTEPTNTTTTETTTQTLALRRKREVKRNRKECDSLDRSLKELLEKEEDESDEEFEEDNKRMGDEDKDRIKPRTLGLYGIFQLSDSHFCDSGYCRSRNECRTNCSAFTDDDITDDIACLVKTDYWWSLLKTASDSCFNTCNFFRECEE</sequence>
<organism evidence="5 6">
    <name type="scientific">Channa striata</name>
    <name type="common">Snakehead murrel</name>
    <name type="synonym">Ophicephalus striatus</name>
    <dbReference type="NCBI Taxonomy" id="64152"/>
    <lineage>
        <taxon>Eukaryota</taxon>
        <taxon>Metazoa</taxon>
        <taxon>Chordata</taxon>
        <taxon>Craniata</taxon>
        <taxon>Vertebrata</taxon>
        <taxon>Euteleostomi</taxon>
        <taxon>Actinopterygii</taxon>
        <taxon>Neopterygii</taxon>
        <taxon>Teleostei</taxon>
        <taxon>Neoteleostei</taxon>
        <taxon>Acanthomorphata</taxon>
        <taxon>Anabantaria</taxon>
        <taxon>Anabantiformes</taxon>
        <taxon>Channoidei</taxon>
        <taxon>Channidae</taxon>
        <taxon>Channa</taxon>
    </lineage>
</organism>
<feature type="signal peptide" evidence="3">
    <location>
        <begin position="1"/>
        <end position="21"/>
    </location>
</feature>
<evidence type="ECO:0000259" key="4">
    <source>
        <dbReference type="PROSITE" id="PS00128"/>
    </source>
</evidence>
<dbReference type="SUPFAM" id="SSF53955">
    <property type="entry name" value="Lysozyme-like"/>
    <property type="match status" value="1"/>
</dbReference>
<dbReference type="PROSITE" id="PS51348">
    <property type="entry name" value="GLYCOSYL_HYDROL_F22_2"/>
    <property type="match status" value="1"/>
</dbReference>
<reference evidence="5" key="1">
    <citation type="submission" date="2023-07" db="EMBL/GenBank/DDBJ databases">
        <title>Chromosome-level Genome Assembly of Striped Snakehead (Channa striata).</title>
        <authorList>
            <person name="Liu H."/>
        </authorList>
    </citation>
    <scope>NUCLEOTIDE SEQUENCE</scope>
    <source>
        <strain evidence="5">Gz</strain>
        <tissue evidence="5">Muscle</tissue>
    </source>
</reference>
<dbReference type="Pfam" id="PF00062">
    <property type="entry name" value="Lys"/>
    <property type="match status" value="1"/>
</dbReference>
<keyword evidence="3" id="KW-0732">Signal</keyword>
<dbReference type="InterPro" id="IPR023346">
    <property type="entry name" value="Lysozyme-like_dom_sf"/>
</dbReference>
<feature type="compositionally biased region" description="Low complexity" evidence="2">
    <location>
        <begin position="74"/>
        <end position="107"/>
    </location>
</feature>
<feature type="region of interest" description="Disordered" evidence="2">
    <location>
        <begin position="139"/>
        <end position="163"/>
    </location>
</feature>
<dbReference type="InterPro" id="IPR001916">
    <property type="entry name" value="Glyco_hydro_22"/>
</dbReference>
<dbReference type="PROSITE" id="PS00128">
    <property type="entry name" value="GLYCOSYL_HYDROL_F22_1"/>
    <property type="match status" value="1"/>
</dbReference>
<dbReference type="Gene3D" id="1.10.530.10">
    <property type="match status" value="1"/>
</dbReference>
<name>A0AA88IXC4_CHASR</name>
<gene>
    <name evidence="5" type="ORF">Q5P01_025709</name>
</gene>
<dbReference type="EMBL" id="JAUPFM010000021">
    <property type="protein sequence ID" value="KAK2817518.1"/>
    <property type="molecule type" value="Genomic_DNA"/>
</dbReference>
<dbReference type="SMART" id="SM00263">
    <property type="entry name" value="LYZ1"/>
    <property type="match status" value="1"/>
</dbReference>
<comment type="caution">
    <text evidence="5">The sequence shown here is derived from an EMBL/GenBank/DDBJ whole genome shotgun (WGS) entry which is preliminary data.</text>
</comment>
<feature type="compositionally biased region" description="Acidic residues" evidence="2">
    <location>
        <begin position="140"/>
        <end position="152"/>
    </location>
</feature>
<evidence type="ECO:0000256" key="1">
    <source>
        <dbReference type="ARBA" id="ARBA00023157"/>
    </source>
</evidence>
<keyword evidence="6" id="KW-1185">Reference proteome</keyword>
<evidence type="ECO:0000256" key="2">
    <source>
        <dbReference type="SAM" id="MobiDB-lite"/>
    </source>
</evidence>
<evidence type="ECO:0000313" key="5">
    <source>
        <dbReference type="EMBL" id="KAK2817518.1"/>
    </source>
</evidence>
<feature type="region of interest" description="Disordered" evidence="2">
    <location>
        <begin position="68"/>
        <end position="107"/>
    </location>
</feature>
<evidence type="ECO:0000313" key="6">
    <source>
        <dbReference type="Proteomes" id="UP001187415"/>
    </source>
</evidence>
<evidence type="ECO:0000256" key="3">
    <source>
        <dbReference type="SAM" id="SignalP"/>
    </source>
</evidence>
<dbReference type="InterPro" id="IPR019799">
    <property type="entry name" value="Glyco_hydro_22_CS"/>
</dbReference>
<protein>
    <recommendedName>
        <fullName evidence="4">Glycosyl hydrolases family 22 (GH22) domain-containing protein</fullName>
    </recommendedName>
</protein>
<keyword evidence="1" id="KW-1015">Disulfide bond</keyword>
<dbReference type="Proteomes" id="UP001187415">
    <property type="component" value="Unassembled WGS sequence"/>
</dbReference>
<feature type="chain" id="PRO_5041715111" description="Glycosyl hydrolases family 22 (GH22) domain-containing protein" evidence="3">
    <location>
        <begin position="22"/>
        <end position="243"/>
    </location>
</feature>
<accession>A0AA88IXC4</accession>
<feature type="domain" description="Glycosyl hydrolases family 22 (GH22)" evidence="4">
    <location>
        <begin position="195"/>
        <end position="213"/>
    </location>
</feature>
<feature type="compositionally biased region" description="Basic and acidic residues" evidence="2">
    <location>
        <begin position="153"/>
        <end position="163"/>
    </location>
</feature>
<dbReference type="AlphaFoldDB" id="A0AA88IXC4"/>